<dbReference type="GO" id="GO:0001786">
    <property type="term" value="F:phosphatidylserine binding"/>
    <property type="evidence" value="ECO:0007669"/>
    <property type="project" value="TreeGrafter"/>
</dbReference>
<reference evidence="6" key="2">
    <citation type="submission" date="2023-11" db="UniProtKB">
        <authorList>
            <consortium name="WormBaseParasite"/>
        </authorList>
    </citation>
    <scope>IDENTIFICATION</scope>
</reference>
<evidence type="ECO:0000256" key="3">
    <source>
        <dbReference type="ARBA" id="ARBA00023216"/>
    </source>
</evidence>
<feature type="chain" id="PRO_5041741771" description="Annexin" evidence="4">
    <location>
        <begin position="20"/>
        <end position="372"/>
    </location>
</feature>
<dbReference type="SMART" id="SM00335">
    <property type="entry name" value="ANX"/>
    <property type="match status" value="2"/>
</dbReference>
<evidence type="ECO:0000313" key="5">
    <source>
        <dbReference type="Proteomes" id="UP000050795"/>
    </source>
</evidence>
<dbReference type="InterPro" id="IPR037104">
    <property type="entry name" value="Annexin_sf"/>
</dbReference>
<dbReference type="GO" id="GO:0005509">
    <property type="term" value="F:calcium ion binding"/>
    <property type="evidence" value="ECO:0007669"/>
    <property type="project" value="InterPro"/>
</dbReference>
<dbReference type="SUPFAM" id="SSF47874">
    <property type="entry name" value="Annexin"/>
    <property type="match status" value="1"/>
</dbReference>
<keyword evidence="5" id="KW-1185">Reference proteome</keyword>
<accession>A0AA85J1A1</accession>
<dbReference type="PRINTS" id="PR00196">
    <property type="entry name" value="ANNEXIN"/>
</dbReference>
<evidence type="ECO:0008006" key="7">
    <source>
        <dbReference type="Google" id="ProtNLM"/>
    </source>
</evidence>
<keyword evidence="4" id="KW-0732">Signal</keyword>
<keyword evidence="3" id="KW-0041">Annexin</keyword>
<evidence type="ECO:0000313" key="6">
    <source>
        <dbReference type="WBParaSite" id="TREG1_122070.1"/>
    </source>
</evidence>
<dbReference type="PANTHER" id="PTHR10502">
    <property type="entry name" value="ANNEXIN"/>
    <property type="match status" value="1"/>
</dbReference>
<dbReference type="GO" id="GO:0005886">
    <property type="term" value="C:plasma membrane"/>
    <property type="evidence" value="ECO:0007669"/>
    <property type="project" value="TreeGrafter"/>
</dbReference>
<comment type="similarity">
    <text evidence="1">Belongs to the annexin family.</text>
</comment>
<dbReference type="AlphaFoldDB" id="A0AA85J1A1"/>
<sequence length="372" mass="42407">MSLMKHFLVFATLCTVILSSSKFGKERSFHYSIIGNGSLYKKTIQVQSETDAKDLYAAFVEKDADKILCILARRTNFQRQEIVRLYDTFYSQELRRRILTSIVNQTFKDILLTLIQETGIYLGAYLQNILPKKTFSAVTGILTEAAADEATIIANNYEAASGPSLISDLKKYTCGEYQKGLICLATGAQLPSPVTIKTRRDCKYYYPQPGIEEAESYAHDLHEAFKRKECVCSGNISVLMCELDPFGLALVDKVYKKNFGRTLEQEVEDKTSGNLKFLLETFLGIANRRTKFFAALIHKLLYASTLDHQEVLRLFITRAEIDLTDIMFAYKKVYKVSLEDDVNKKTNGIFERTLLTLMGRNKKCLFIKPRKK</sequence>
<dbReference type="PANTHER" id="PTHR10502:SF102">
    <property type="entry name" value="ANNEXIN B11"/>
    <property type="match status" value="1"/>
</dbReference>
<dbReference type="GO" id="GO:0005544">
    <property type="term" value="F:calcium-dependent phospholipid binding"/>
    <property type="evidence" value="ECO:0007669"/>
    <property type="project" value="InterPro"/>
</dbReference>
<dbReference type="Pfam" id="PF00191">
    <property type="entry name" value="Annexin"/>
    <property type="match status" value="1"/>
</dbReference>
<evidence type="ECO:0000256" key="4">
    <source>
        <dbReference type="SAM" id="SignalP"/>
    </source>
</evidence>
<organism evidence="5 6">
    <name type="scientific">Trichobilharzia regenti</name>
    <name type="common">Nasal bird schistosome</name>
    <dbReference type="NCBI Taxonomy" id="157069"/>
    <lineage>
        <taxon>Eukaryota</taxon>
        <taxon>Metazoa</taxon>
        <taxon>Spiralia</taxon>
        <taxon>Lophotrochozoa</taxon>
        <taxon>Platyhelminthes</taxon>
        <taxon>Trematoda</taxon>
        <taxon>Digenea</taxon>
        <taxon>Strigeidida</taxon>
        <taxon>Schistosomatoidea</taxon>
        <taxon>Schistosomatidae</taxon>
        <taxon>Trichobilharzia</taxon>
    </lineage>
</organism>
<evidence type="ECO:0000256" key="1">
    <source>
        <dbReference type="ARBA" id="ARBA00007831"/>
    </source>
</evidence>
<dbReference type="Gene3D" id="1.10.220.10">
    <property type="entry name" value="Annexin"/>
    <property type="match status" value="3"/>
</dbReference>
<dbReference type="WBParaSite" id="TREG1_122070.1">
    <property type="protein sequence ID" value="TREG1_122070.1"/>
    <property type="gene ID" value="TREG1_122070"/>
</dbReference>
<reference evidence="5" key="1">
    <citation type="submission" date="2022-06" db="EMBL/GenBank/DDBJ databases">
        <authorList>
            <person name="Berger JAMES D."/>
            <person name="Berger JAMES D."/>
        </authorList>
    </citation>
    <scope>NUCLEOTIDE SEQUENCE [LARGE SCALE GENOMIC DNA]</scope>
</reference>
<dbReference type="GO" id="GO:0005737">
    <property type="term" value="C:cytoplasm"/>
    <property type="evidence" value="ECO:0007669"/>
    <property type="project" value="TreeGrafter"/>
</dbReference>
<dbReference type="InterPro" id="IPR018502">
    <property type="entry name" value="Annexin_repeat"/>
</dbReference>
<dbReference type="InterPro" id="IPR001464">
    <property type="entry name" value="Annexin"/>
</dbReference>
<proteinExistence type="inferred from homology"/>
<keyword evidence="2" id="KW-0677">Repeat</keyword>
<dbReference type="Proteomes" id="UP000050795">
    <property type="component" value="Unassembled WGS sequence"/>
</dbReference>
<feature type="signal peptide" evidence="4">
    <location>
        <begin position="1"/>
        <end position="19"/>
    </location>
</feature>
<name>A0AA85J1A1_TRIRE</name>
<evidence type="ECO:0000256" key="2">
    <source>
        <dbReference type="ARBA" id="ARBA00022737"/>
    </source>
</evidence>
<dbReference type="PROSITE" id="PS51897">
    <property type="entry name" value="ANNEXIN_2"/>
    <property type="match status" value="1"/>
</dbReference>
<protein>
    <recommendedName>
        <fullName evidence="7">Annexin</fullName>
    </recommendedName>
</protein>